<organism evidence="2 3">
    <name type="scientific">Ataeniobius toweri</name>
    <dbReference type="NCBI Taxonomy" id="208326"/>
    <lineage>
        <taxon>Eukaryota</taxon>
        <taxon>Metazoa</taxon>
        <taxon>Chordata</taxon>
        <taxon>Craniata</taxon>
        <taxon>Vertebrata</taxon>
        <taxon>Euteleostomi</taxon>
        <taxon>Actinopterygii</taxon>
        <taxon>Neopterygii</taxon>
        <taxon>Teleostei</taxon>
        <taxon>Neoteleostei</taxon>
        <taxon>Acanthomorphata</taxon>
        <taxon>Ovalentaria</taxon>
        <taxon>Atherinomorphae</taxon>
        <taxon>Cyprinodontiformes</taxon>
        <taxon>Goodeidae</taxon>
        <taxon>Ataeniobius</taxon>
    </lineage>
</organism>
<evidence type="ECO:0000313" key="3">
    <source>
        <dbReference type="Proteomes" id="UP001345963"/>
    </source>
</evidence>
<name>A0ABU7AXQ6_9TELE</name>
<keyword evidence="3" id="KW-1185">Reference proteome</keyword>
<evidence type="ECO:0000256" key="1">
    <source>
        <dbReference type="SAM" id="MobiDB-lite"/>
    </source>
</evidence>
<evidence type="ECO:0000313" key="2">
    <source>
        <dbReference type="EMBL" id="MED6242566.1"/>
    </source>
</evidence>
<sequence length="250" mass="27875">MLVSRRMVNVDFTEVSGGLVGNEGASVRTSQPRAGGSDHGEEIPVDGEAQGRSPDNTGNLPPLCLKQVYPKYTKLFNHLRLVERIAALFIRFLGVKGNMRLGPTAFRTFIRTCKLSNSNFTMASVDILYIDITRRWSCALPESREAGMGLQAFVEAFFYLAGRKFKSLLLREQVVALLDLCEAHPGPQFSVEDRRSLSCSRVLPRAIKTQTLCLSNPQLNSPAAQRRATSQDCRPHQRLKPRTLRANVEN</sequence>
<gene>
    <name evidence="2" type="ORF">ATANTOWER_006455</name>
</gene>
<dbReference type="Proteomes" id="UP001345963">
    <property type="component" value="Unassembled WGS sequence"/>
</dbReference>
<dbReference type="EMBL" id="JAHUTI010031231">
    <property type="protein sequence ID" value="MED6242566.1"/>
    <property type="molecule type" value="Genomic_DNA"/>
</dbReference>
<protein>
    <recommendedName>
        <fullName evidence="4">Tubulin polyglutamylase TTLL11</fullName>
    </recommendedName>
</protein>
<accession>A0ABU7AXQ6</accession>
<feature type="region of interest" description="Disordered" evidence="1">
    <location>
        <begin position="21"/>
        <end position="58"/>
    </location>
</feature>
<reference evidence="2 3" key="1">
    <citation type="submission" date="2021-07" db="EMBL/GenBank/DDBJ databases">
        <authorList>
            <person name="Palmer J.M."/>
        </authorList>
    </citation>
    <scope>NUCLEOTIDE SEQUENCE [LARGE SCALE GENOMIC DNA]</scope>
    <source>
        <strain evidence="2 3">AT_MEX2019</strain>
        <tissue evidence="2">Muscle</tissue>
    </source>
</reference>
<evidence type="ECO:0008006" key="4">
    <source>
        <dbReference type="Google" id="ProtNLM"/>
    </source>
</evidence>
<comment type="caution">
    <text evidence="2">The sequence shown here is derived from an EMBL/GenBank/DDBJ whole genome shotgun (WGS) entry which is preliminary data.</text>
</comment>
<proteinExistence type="predicted"/>